<keyword evidence="1 3" id="KW-0963">Cytoplasm</keyword>
<dbReference type="HAMAP" id="MF_01077">
    <property type="entry name" value="RimP"/>
    <property type="match status" value="1"/>
</dbReference>
<dbReference type="Gene3D" id="3.30.300.70">
    <property type="entry name" value="RimP-like superfamily, N-terminal"/>
    <property type="match status" value="1"/>
</dbReference>
<dbReference type="SUPFAM" id="SSF74942">
    <property type="entry name" value="YhbC-like, C-terminal domain"/>
    <property type="match status" value="1"/>
</dbReference>
<keyword evidence="8" id="KW-1185">Reference proteome</keyword>
<dbReference type="AlphaFoldDB" id="A0A1G5SDB2"/>
<dbReference type="InterPro" id="IPR036847">
    <property type="entry name" value="RimP_C_sf"/>
</dbReference>
<dbReference type="Proteomes" id="UP000198729">
    <property type="component" value="Unassembled WGS sequence"/>
</dbReference>
<gene>
    <name evidence="3 7" type="primary">rimP</name>
    <name evidence="7" type="ORF">NSMM_200008</name>
</gene>
<comment type="subcellular location">
    <subcellularLocation>
        <location evidence="3">Cytoplasm</location>
    </subcellularLocation>
</comment>
<evidence type="ECO:0000256" key="4">
    <source>
        <dbReference type="SAM" id="Phobius"/>
    </source>
</evidence>
<evidence type="ECO:0000259" key="5">
    <source>
        <dbReference type="Pfam" id="PF02576"/>
    </source>
</evidence>
<evidence type="ECO:0000313" key="8">
    <source>
        <dbReference type="Proteomes" id="UP000198729"/>
    </source>
</evidence>
<dbReference type="PANTHER" id="PTHR33867">
    <property type="entry name" value="RIBOSOME MATURATION FACTOR RIMP"/>
    <property type="match status" value="1"/>
</dbReference>
<dbReference type="InterPro" id="IPR028998">
    <property type="entry name" value="RimP_C"/>
</dbReference>
<dbReference type="PANTHER" id="PTHR33867:SF1">
    <property type="entry name" value="RIBOSOME MATURATION FACTOR RIMP"/>
    <property type="match status" value="1"/>
</dbReference>
<dbReference type="GO" id="GO:0000028">
    <property type="term" value="P:ribosomal small subunit assembly"/>
    <property type="evidence" value="ECO:0007669"/>
    <property type="project" value="TreeGrafter"/>
</dbReference>
<reference evidence="7 8" key="1">
    <citation type="submission" date="2016-10" db="EMBL/GenBank/DDBJ databases">
        <authorList>
            <person name="de Groot N.N."/>
        </authorList>
    </citation>
    <scope>NUCLEOTIDE SEQUENCE [LARGE SCALE GENOMIC DNA]</scope>
    <source>
        <strain evidence="7">1</strain>
    </source>
</reference>
<dbReference type="InterPro" id="IPR003728">
    <property type="entry name" value="Ribosome_maturation_RimP"/>
</dbReference>
<feature type="transmembrane region" description="Helical" evidence="4">
    <location>
        <begin position="6"/>
        <end position="26"/>
    </location>
</feature>
<keyword evidence="4" id="KW-0812">Transmembrane</keyword>
<evidence type="ECO:0000313" key="7">
    <source>
        <dbReference type="EMBL" id="SCZ84531.1"/>
    </source>
</evidence>
<protein>
    <recommendedName>
        <fullName evidence="3">Ribosome maturation factor RimP</fullName>
    </recommendedName>
</protein>
<dbReference type="STRING" id="51642.NSMM_200008"/>
<dbReference type="SUPFAM" id="SSF75420">
    <property type="entry name" value="YhbC-like, N-terminal domain"/>
    <property type="match status" value="1"/>
</dbReference>
<evidence type="ECO:0000256" key="1">
    <source>
        <dbReference type="ARBA" id="ARBA00022490"/>
    </source>
</evidence>
<dbReference type="Gene3D" id="2.30.30.180">
    <property type="entry name" value="Ribosome maturation factor RimP, C-terminal domain"/>
    <property type="match status" value="1"/>
</dbReference>
<evidence type="ECO:0000256" key="2">
    <source>
        <dbReference type="ARBA" id="ARBA00022517"/>
    </source>
</evidence>
<keyword evidence="4" id="KW-0472">Membrane</keyword>
<dbReference type="InterPro" id="IPR028989">
    <property type="entry name" value="RimP_N"/>
</dbReference>
<proteinExistence type="inferred from homology"/>
<evidence type="ECO:0000256" key="3">
    <source>
        <dbReference type="HAMAP-Rule" id="MF_01077"/>
    </source>
</evidence>
<comment type="function">
    <text evidence="3">Required for maturation of 30S ribosomal subunits.</text>
</comment>
<keyword evidence="2 3" id="KW-0690">Ribosome biogenesis</keyword>
<dbReference type="Pfam" id="PF17384">
    <property type="entry name" value="DUF150_C"/>
    <property type="match status" value="1"/>
</dbReference>
<dbReference type="NCBIfam" id="NF000929">
    <property type="entry name" value="PRK00092.2-1"/>
    <property type="match status" value="1"/>
</dbReference>
<dbReference type="InterPro" id="IPR035956">
    <property type="entry name" value="RimP_N_sf"/>
</dbReference>
<dbReference type="GO" id="GO:0005829">
    <property type="term" value="C:cytosol"/>
    <property type="evidence" value="ECO:0007669"/>
    <property type="project" value="TreeGrafter"/>
</dbReference>
<accession>A0A1G5SDB2</accession>
<organism evidence="7 8">
    <name type="scientific">Nitrosomonas mobilis</name>
    <dbReference type="NCBI Taxonomy" id="51642"/>
    <lineage>
        <taxon>Bacteria</taxon>
        <taxon>Pseudomonadati</taxon>
        <taxon>Pseudomonadota</taxon>
        <taxon>Betaproteobacteria</taxon>
        <taxon>Nitrosomonadales</taxon>
        <taxon>Nitrosomonadaceae</taxon>
        <taxon>Nitrosomonas</taxon>
    </lineage>
</organism>
<dbReference type="GO" id="GO:0006412">
    <property type="term" value="P:translation"/>
    <property type="evidence" value="ECO:0007669"/>
    <property type="project" value="TreeGrafter"/>
</dbReference>
<dbReference type="Pfam" id="PF02576">
    <property type="entry name" value="RimP_N"/>
    <property type="match status" value="1"/>
</dbReference>
<name>A0A1G5SDB2_9PROT</name>
<feature type="domain" description="Ribosome maturation factor RimP C-terminal" evidence="6">
    <location>
        <begin position="97"/>
        <end position="162"/>
    </location>
</feature>
<dbReference type="CDD" id="cd01734">
    <property type="entry name" value="YlxS_C"/>
    <property type="match status" value="1"/>
</dbReference>
<keyword evidence="4" id="KW-1133">Transmembrane helix</keyword>
<sequence>MLAVMQVGLSSPFFICGGVMLLFELLEPTLAGMGYELVEVEQPSPGKLLRVFVDKQDGGITLEDCVAISNHLAQLLVVENVAYSRLEVSSPGLDRPLKKKEDFLRYQGEMIRVRLRIPCDGQKNFVGKLHTMQNDILTLEIDGELRQIQLSNVDRARLVPKFG</sequence>
<comment type="similarity">
    <text evidence="3">Belongs to the RimP family.</text>
</comment>
<feature type="domain" description="Ribosome maturation factor RimP N-terminal" evidence="5">
    <location>
        <begin position="25"/>
        <end position="94"/>
    </location>
</feature>
<evidence type="ECO:0000259" key="6">
    <source>
        <dbReference type="Pfam" id="PF17384"/>
    </source>
</evidence>
<dbReference type="EMBL" id="FMWO01000026">
    <property type="protein sequence ID" value="SCZ84531.1"/>
    <property type="molecule type" value="Genomic_DNA"/>
</dbReference>